<name>A0A1B1C4A1_RHILE</name>
<sequence>MIWCTGLADSASKRRIDVRDEEKELNSLITDEFPLRDTQKLRYEMLDALSDADLAYALPGDNPTLGDLLREMGWIEHCYIESFRTLKMDWSCSGAPELAATVAGIRTWYGSLDDEFEAVIHGYSEADLKNRTIDRGHWSPSAMVQFHIFREAVFMFLAKASVYLKAMRKRLSDEWRAAIG</sequence>
<dbReference type="Proteomes" id="UP000092691">
    <property type="component" value="Chromosome"/>
</dbReference>
<protein>
    <recommendedName>
        <fullName evidence="3">DinB family protein</fullName>
    </recommendedName>
</protein>
<accession>A0A1B1C4A1</accession>
<dbReference type="Gene3D" id="1.20.120.450">
    <property type="entry name" value="dinb family like domain"/>
    <property type="match status" value="1"/>
</dbReference>
<evidence type="ECO:0000313" key="1">
    <source>
        <dbReference type="EMBL" id="ANP84554.1"/>
    </source>
</evidence>
<proteinExistence type="predicted"/>
<evidence type="ECO:0000313" key="2">
    <source>
        <dbReference type="Proteomes" id="UP000092691"/>
    </source>
</evidence>
<reference evidence="1 2" key="1">
    <citation type="submission" date="2016-06" db="EMBL/GenBank/DDBJ databases">
        <title>Microsymbionts genomes from the relict species Vavilovia formosa.</title>
        <authorList>
            <person name="Chirak E."/>
            <person name="Kimeklis A."/>
            <person name="Andronov E."/>
        </authorList>
    </citation>
    <scope>NUCLEOTIDE SEQUENCE [LARGE SCALE GENOMIC DNA]</scope>
    <source>
        <strain evidence="1 2">Vaf10</strain>
    </source>
</reference>
<dbReference type="SUPFAM" id="SSF109854">
    <property type="entry name" value="DinB/YfiT-like putative metalloenzymes"/>
    <property type="match status" value="1"/>
</dbReference>
<gene>
    <name evidence="1" type="ORF">BA011_01590</name>
</gene>
<evidence type="ECO:0008006" key="3">
    <source>
        <dbReference type="Google" id="ProtNLM"/>
    </source>
</evidence>
<dbReference type="InterPro" id="IPR034660">
    <property type="entry name" value="DinB/YfiT-like"/>
</dbReference>
<dbReference type="AlphaFoldDB" id="A0A1B1C4A1"/>
<organism evidence="1 2">
    <name type="scientific">Rhizobium leguminosarum</name>
    <dbReference type="NCBI Taxonomy" id="384"/>
    <lineage>
        <taxon>Bacteria</taxon>
        <taxon>Pseudomonadati</taxon>
        <taxon>Pseudomonadota</taxon>
        <taxon>Alphaproteobacteria</taxon>
        <taxon>Hyphomicrobiales</taxon>
        <taxon>Rhizobiaceae</taxon>
        <taxon>Rhizobium/Agrobacterium group</taxon>
        <taxon>Rhizobium</taxon>
    </lineage>
</organism>
<dbReference type="EMBL" id="CP016286">
    <property type="protein sequence ID" value="ANP84554.1"/>
    <property type="molecule type" value="Genomic_DNA"/>
</dbReference>